<feature type="transmembrane region" description="Helical" evidence="7">
    <location>
        <begin position="511"/>
        <end position="536"/>
    </location>
</feature>
<evidence type="ECO:0000256" key="2">
    <source>
        <dbReference type="ARBA" id="ARBA00022448"/>
    </source>
</evidence>
<feature type="transmembrane region" description="Helical" evidence="7">
    <location>
        <begin position="265"/>
        <end position="289"/>
    </location>
</feature>
<evidence type="ECO:0000313" key="10">
    <source>
        <dbReference type="Proteomes" id="UP000016923"/>
    </source>
</evidence>
<feature type="transmembrane region" description="Helical" evidence="7">
    <location>
        <begin position="460"/>
        <end position="477"/>
    </location>
</feature>
<evidence type="ECO:0000256" key="4">
    <source>
        <dbReference type="ARBA" id="ARBA00022989"/>
    </source>
</evidence>
<feature type="transmembrane region" description="Helical" evidence="7">
    <location>
        <begin position="370"/>
        <end position="389"/>
    </location>
</feature>
<dbReference type="GO" id="GO:0022857">
    <property type="term" value="F:transmembrane transporter activity"/>
    <property type="evidence" value="ECO:0007669"/>
    <property type="project" value="InterPro"/>
</dbReference>
<evidence type="ECO:0000256" key="7">
    <source>
        <dbReference type="SAM" id="Phobius"/>
    </source>
</evidence>
<dbReference type="FunFam" id="1.20.1250.20:FF:000784">
    <property type="entry name" value="MFS drug efflux pump"/>
    <property type="match status" value="1"/>
</dbReference>
<feature type="transmembrane region" description="Helical" evidence="7">
    <location>
        <begin position="420"/>
        <end position="440"/>
    </location>
</feature>
<dbReference type="AlphaFoldDB" id="S3CFJ7"/>
<feature type="transmembrane region" description="Helical" evidence="7">
    <location>
        <begin position="543"/>
        <end position="566"/>
    </location>
</feature>
<feature type="transmembrane region" description="Helical" evidence="7">
    <location>
        <begin position="337"/>
        <end position="358"/>
    </location>
</feature>
<dbReference type="PROSITE" id="PS00216">
    <property type="entry name" value="SUGAR_TRANSPORT_1"/>
    <property type="match status" value="1"/>
</dbReference>
<feature type="region of interest" description="Disordered" evidence="6">
    <location>
        <begin position="1"/>
        <end position="73"/>
    </location>
</feature>
<dbReference type="OMA" id="GHDPVQV"/>
<dbReference type="Gene3D" id="1.20.1250.20">
    <property type="entry name" value="MFS general substrate transporter like domains"/>
    <property type="match status" value="2"/>
</dbReference>
<dbReference type="InterPro" id="IPR005829">
    <property type="entry name" value="Sugar_transporter_CS"/>
</dbReference>
<organism evidence="9 10">
    <name type="scientific">Ophiostoma piceae (strain UAMH 11346)</name>
    <name type="common">Sap stain fungus</name>
    <dbReference type="NCBI Taxonomy" id="1262450"/>
    <lineage>
        <taxon>Eukaryota</taxon>
        <taxon>Fungi</taxon>
        <taxon>Dikarya</taxon>
        <taxon>Ascomycota</taxon>
        <taxon>Pezizomycotina</taxon>
        <taxon>Sordariomycetes</taxon>
        <taxon>Sordariomycetidae</taxon>
        <taxon>Ophiostomatales</taxon>
        <taxon>Ophiostomataceae</taxon>
        <taxon>Ophiostoma</taxon>
    </lineage>
</organism>
<dbReference type="GO" id="GO:0005886">
    <property type="term" value="C:plasma membrane"/>
    <property type="evidence" value="ECO:0007669"/>
    <property type="project" value="TreeGrafter"/>
</dbReference>
<feature type="transmembrane region" description="Helical" evidence="7">
    <location>
        <begin position="295"/>
        <end position="316"/>
    </location>
</feature>
<dbReference type="OrthoDB" id="4161376at2759"/>
<evidence type="ECO:0000313" key="9">
    <source>
        <dbReference type="EMBL" id="EPE05083.1"/>
    </source>
</evidence>
<dbReference type="InterPro" id="IPR020846">
    <property type="entry name" value="MFS_dom"/>
</dbReference>
<accession>S3CFJ7</accession>
<dbReference type="EMBL" id="KE148157">
    <property type="protein sequence ID" value="EPE05083.1"/>
    <property type="molecule type" value="Genomic_DNA"/>
</dbReference>
<dbReference type="PANTHER" id="PTHR23501:SF109">
    <property type="entry name" value="MAJOR FACILITATOR SUPERFAMILY (MFS) PROFILE DOMAIN-CONTAINING PROTEIN-RELATED"/>
    <property type="match status" value="1"/>
</dbReference>
<feature type="transmembrane region" description="Helical" evidence="7">
    <location>
        <begin position="208"/>
        <end position="227"/>
    </location>
</feature>
<evidence type="ECO:0000256" key="5">
    <source>
        <dbReference type="ARBA" id="ARBA00023136"/>
    </source>
</evidence>
<feature type="domain" description="Major facilitator superfamily (MFS) profile" evidence="8">
    <location>
        <begin position="141"/>
        <end position="621"/>
    </location>
</feature>
<keyword evidence="5 7" id="KW-0472">Membrane</keyword>
<evidence type="ECO:0000259" key="8">
    <source>
        <dbReference type="PROSITE" id="PS50850"/>
    </source>
</evidence>
<dbReference type="Pfam" id="PF06609">
    <property type="entry name" value="TRI12"/>
    <property type="match status" value="1"/>
</dbReference>
<dbReference type="HOGENOM" id="CLU_000960_25_3_1"/>
<proteinExistence type="predicted"/>
<name>S3CFJ7_OPHP1</name>
<evidence type="ECO:0000256" key="6">
    <source>
        <dbReference type="SAM" id="MobiDB-lite"/>
    </source>
</evidence>
<keyword evidence="3 7" id="KW-0812">Transmembrane</keyword>
<comment type="subcellular location">
    <subcellularLocation>
        <location evidence="1">Membrane</location>
        <topology evidence="1">Multi-pass membrane protein</topology>
    </subcellularLocation>
</comment>
<protein>
    <submittedName>
        <fullName evidence="9">Mfs transporter</fullName>
    </submittedName>
</protein>
<dbReference type="InterPro" id="IPR010573">
    <property type="entry name" value="MFS_Str1/Tri12-like"/>
</dbReference>
<keyword evidence="2" id="KW-0813">Transport</keyword>
<feature type="compositionally biased region" description="Basic and acidic residues" evidence="6">
    <location>
        <begin position="48"/>
        <end position="70"/>
    </location>
</feature>
<dbReference type="VEuPathDB" id="FungiDB:F503_03688"/>
<feature type="transmembrane region" description="Helical" evidence="7">
    <location>
        <begin position="141"/>
        <end position="162"/>
    </location>
</feature>
<evidence type="ECO:0000256" key="3">
    <source>
        <dbReference type="ARBA" id="ARBA00022692"/>
    </source>
</evidence>
<dbReference type="PROSITE" id="PS50850">
    <property type="entry name" value="MFS"/>
    <property type="match status" value="1"/>
</dbReference>
<reference evidence="9 10" key="1">
    <citation type="journal article" date="2013" name="BMC Genomics">
        <title>The genome and transcriptome of the pine saprophyte Ophiostoma piceae, and a comparison with the bark beetle-associated pine pathogen Grosmannia clavigera.</title>
        <authorList>
            <person name="Haridas S."/>
            <person name="Wang Y."/>
            <person name="Lim L."/>
            <person name="Massoumi Alamouti S."/>
            <person name="Jackman S."/>
            <person name="Docking R."/>
            <person name="Robertson G."/>
            <person name="Birol I."/>
            <person name="Bohlmann J."/>
            <person name="Breuil C."/>
        </authorList>
    </citation>
    <scope>NUCLEOTIDE SEQUENCE [LARGE SCALE GENOMIC DNA]</scope>
    <source>
        <strain evidence="9 10">UAMH 11346</strain>
    </source>
</reference>
<dbReference type="SUPFAM" id="SSF103473">
    <property type="entry name" value="MFS general substrate transporter"/>
    <property type="match status" value="1"/>
</dbReference>
<evidence type="ECO:0000256" key="1">
    <source>
        <dbReference type="ARBA" id="ARBA00004141"/>
    </source>
</evidence>
<feature type="compositionally biased region" description="Low complexity" evidence="6">
    <location>
        <begin position="21"/>
        <end position="44"/>
    </location>
</feature>
<feature type="transmembrane region" description="Helical" evidence="7">
    <location>
        <begin position="178"/>
        <end position="196"/>
    </location>
</feature>
<feature type="transmembrane region" description="Helical" evidence="7">
    <location>
        <begin position="486"/>
        <end position="505"/>
    </location>
</feature>
<dbReference type="InterPro" id="IPR036259">
    <property type="entry name" value="MFS_trans_sf"/>
</dbReference>
<keyword evidence="4 7" id="KW-1133">Transmembrane helix</keyword>
<dbReference type="Proteomes" id="UP000016923">
    <property type="component" value="Unassembled WGS sequence"/>
</dbReference>
<dbReference type="eggNOG" id="KOG0254">
    <property type="taxonomic scope" value="Eukaryota"/>
</dbReference>
<dbReference type="PANTHER" id="PTHR23501">
    <property type="entry name" value="MAJOR FACILITATOR SUPERFAMILY"/>
    <property type="match status" value="1"/>
</dbReference>
<gene>
    <name evidence="9" type="ORF">F503_03688</name>
</gene>
<keyword evidence="10" id="KW-1185">Reference proteome</keyword>
<feature type="compositionally biased region" description="Basic and acidic residues" evidence="6">
    <location>
        <begin position="1"/>
        <end position="10"/>
    </location>
</feature>
<sequence>MPGIRNKDAIRLPSTDEDAHSSASPTASTATMITAAASTASSTSQQKPTDRPSDRPSDQPSEKHTEDTRDNNNISAAAPTAASNMANIPTNNSCIKDDVVGVDHAHAIHLQAMSSDVEAAPPASASSAPAAPKQTMSGTRFMALVGMAFLWTSAQIPIYFWGGIPPIVYNDIGGVDRWIWFITGNLLASAAVCPFVGALSDLFGRRHVALLGCALIVAGQLVCAFAHSMNDFIAGMTVSGVGAGINELTALAGTAEIAPTSQRGAYIGVLILTVLPFTPAVLWANLIAANAGWRYVGVLTAVYAFAGLLILAVFYHPPPRANALGLHSWRRDLLPRVDAVGGLLSIGGTVLFIAGLLWGGYQYDWDSAHVVVPLVLGVVMLVAFAVWELRFAKFPMVPRRLVDHHHPGATGPPPRARTMWLALLITLVSGANFFSVLMLWPSQAYNVYGHDAVGVGLRGLPFAVAVLVGCIGALGILTKWRGGNRWLLFAASAIMTAGCGSLAAARVDNMGAVYVMLAIAGLGVGGIVVPASLVAMVICPEDLIATATALTLAVRVVGGALGYAVYYNVFASQLVPHLKDKLIGTCLTQLKALPPNPNAPPINVTGLITNVIVLTAQSRTEAIADLPGIGGANSTFYRAVIAAGQEAYAESYPYVYYSSIGFGIVSMIASLFMDDIGMYMDDHVSVVIG</sequence>
<feature type="transmembrane region" description="Helical" evidence="7">
    <location>
        <begin position="654"/>
        <end position="673"/>
    </location>
</feature>